<reference evidence="1 2" key="1">
    <citation type="submission" date="2016-11" db="EMBL/GenBank/DDBJ databases">
        <authorList>
            <person name="Jaros S."/>
            <person name="Januszkiewicz K."/>
            <person name="Wedrychowicz H."/>
        </authorList>
    </citation>
    <scope>NUCLEOTIDE SEQUENCE [LARGE SCALE GENOMIC DNA]</scope>
    <source>
        <strain evidence="1 2">DSM 25479</strain>
    </source>
</reference>
<sequence length="68" mass="7954">MTDIFVLEDSSDEKVKLLLRKAKEAGLALKIQKRIPKEITRELSEKEEKEAFLYTSKVNLSKIIDRYI</sequence>
<dbReference type="AlphaFoldDB" id="A0A1M6D6K9"/>
<dbReference type="EMBL" id="FQYI01000003">
    <property type="protein sequence ID" value="SHI68638.1"/>
    <property type="molecule type" value="Genomic_DNA"/>
</dbReference>
<proteinExistence type="predicted"/>
<name>A0A1M6D6K9_9FLAO</name>
<organism evidence="1 2">
    <name type="scientific">Cruoricaptor ignavus</name>
    <dbReference type="NCBI Taxonomy" id="1118202"/>
    <lineage>
        <taxon>Bacteria</taxon>
        <taxon>Pseudomonadati</taxon>
        <taxon>Bacteroidota</taxon>
        <taxon>Flavobacteriia</taxon>
        <taxon>Flavobacteriales</taxon>
        <taxon>Weeksellaceae</taxon>
        <taxon>Cruoricaptor</taxon>
    </lineage>
</organism>
<dbReference type="STRING" id="1118202.SAMN05443429_103130"/>
<evidence type="ECO:0000313" key="1">
    <source>
        <dbReference type="EMBL" id="SHI68638.1"/>
    </source>
</evidence>
<keyword evidence="2" id="KW-1185">Reference proteome</keyword>
<protein>
    <submittedName>
        <fullName evidence="1">Uncharacterized protein</fullName>
    </submittedName>
</protein>
<dbReference type="Proteomes" id="UP000184335">
    <property type="component" value="Unassembled WGS sequence"/>
</dbReference>
<accession>A0A1M6D6K9</accession>
<dbReference type="RefSeq" id="WP_143154036.1">
    <property type="nucleotide sequence ID" value="NZ_FQYI01000003.1"/>
</dbReference>
<gene>
    <name evidence="1" type="ORF">SAMN05443429_103130</name>
</gene>
<evidence type="ECO:0000313" key="2">
    <source>
        <dbReference type="Proteomes" id="UP000184335"/>
    </source>
</evidence>